<feature type="coiled-coil region" evidence="4">
    <location>
        <begin position="49"/>
        <end position="76"/>
    </location>
</feature>
<dbReference type="InterPro" id="IPR015590">
    <property type="entry name" value="Aldehyde_DH_dom"/>
</dbReference>
<dbReference type="Gene3D" id="3.40.309.10">
    <property type="entry name" value="Aldehyde Dehydrogenase, Chain A, domain 2"/>
    <property type="match status" value="1"/>
</dbReference>
<dbReference type="Gene3D" id="3.40.605.10">
    <property type="entry name" value="Aldehyde Dehydrogenase, Chain A, domain 1"/>
    <property type="match status" value="1"/>
</dbReference>
<comment type="similarity">
    <text evidence="1">Belongs to the aldehyde dehydrogenase family.</text>
</comment>
<organism evidence="6 7">
    <name type="scientific">Euplotes crassus</name>
    <dbReference type="NCBI Taxonomy" id="5936"/>
    <lineage>
        <taxon>Eukaryota</taxon>
        <taxon>Sar</taxon>
        <taxon>Alveolata</taxon>
        <taxon>Ciliophora</taxon>
        <taxon>Intramacronucleata</taxon>
        <taxon>Spirotrichea</taxon>
        <taxon>Hypotrichia</taxon>
        <taxon>Euplotida</taxon>
        <taxon>Euplotidae</taxon>
        <taxon>Moneuplotes</taxon>
    </lineage>
</organism>
<gene>
    <name evidence="6" type="ORF">ECRASSUSDP1_LOCUS9280</name>
</gene>
<sequence>MLFKSINPKNGQILREAIPFFTREKLEEVIDASYDAYLEYKDVSVQERLQRIASLRENLEKNVETYAEALTNEMGKTLVQARAEVLKCADHCKYYEENTEEVLKTKHIETAISNSYVQYQATGPILIISPWNFPFWMPFRTAIPQLALGNTVLYKPAPNCSLSAELLEQAMVDSGLGDAFKLLYFDTEDTEFILSNHKVQGVGFTGSTKAGKIIASIAGKYVKKSLLELGGSDPFIVLEDADLDKAAQQGCISRLINNGQACINAKRFIVHEDVYDDFKVKLVDNFASKTVGDPLDESTNIGPLARDDLHENLRQQVISAVEGGATVALGDMSRLENPAVAEEGYYFHPMVLENITEENPIYRQELFGPVASLYKVSSLEDAVKLANDSNYGLGGAVFTEDLEKAKSVASQIDTGMMGINSFCISDPKLPNGGVKESGIGRECSHEGLLEFANIKSVSIPK</sequence>
<dbReference type="PANTHER" id="PTHR43217:SF1">
    <property type="entry name" value="SUCCINATE SEMIALDEHYDE DEHYDROGENASE [NAD(P)+] SAD"/>
    <property type="match status" value="1"/>
</dbReference>
<evidence type="ECO:0000256" key="4">
    <source>
        <dbReference type="SAM" id="Coils"/>
    </source>
</evidence>
<evidence type="ECO:0000313" key="7">
    <source>
        <dbReference type="Proteomes" id="UP001295684"/>
    </source>
</evidence>
<evidence type="ECO:0000256" key="2">
    <source>
        <dbReference type="ARBA" id="ARBA00022857"/>
    </source>
</evidence>
<proteinExistence type="inferred from homology"/>
<dbReference type="PROSITE" id="PS00070">
    <property type="entry name" value="ALDEHYDE_DEHYDR_CYS"/>
    <property type="match status" value="1"/>
</dbReference>
<dbReference type="Proteomes" id="UP001295684">
    <property type="component" value="Unassembled WGS sequence"/>
</dbReference>
<dbReference type="CDD" id="cd07100">
    <property type="entry name" value="ALDH_SSADH1_GabD1"/>
    <property type="match status" value="1"/>
</dbReference>
<dbReference type="AlphaFoldDB" id="A0AAD1XEL9"/>
<protein>
    <recommendedName>
        <fullName evidence="5">Aldehyde dehydrogenase domain-containing protein</fullName>
    </recommendedName>
</protein>
<evidence type="ECO:0000256" key="1">
    <source>
        <dbReference type="ARBA" id="ARBA00009986"/>
    </source>
</evidence>
<dbReference type="PANTHER" id="PTHR43217">
    <property type="entry name" value="SUCCINATE SEMIALDEHYDE DEHYDROGENASE [NAD(P)+] SAD"/>
    <property type="match status" value="1"/>
</dbReference>
<dbReference type="InterPro" id="IPR016163">
    <property type="entry name" value="Ald_DH_C"/>
</dbReference>
<name>A0AAD1XEL9_EUPCR</name>
<keyword evidence="3" id="KW-0560">Oxidoreductase</keyword>
<feature type="domain" description="Aldehyde dehydrogenase" evidence="5">
    <location>
        <begin position="3"/>
        <end position="457"/>
    </location>
</feature>
<dbReference type="GO" id="GO:0004030">
    <property type="term" value="F:aldehyde dehydrogenase [NAD(P)+] activity"/>
    <property type="evidence" value="ECO:0007669"/>
    <property type="project" value="InterPro"/>
</dbReference>
<keyword evidence="2" id="KW-0521">NADP</keyword>
<keyword evidence="4" id="KW-0175">Coiled coil</keyword>
<reference evidence="6" key="1">
    <citation type="submission" date="2023-07" db="EMBL/GenBank/DDBJ databases">
        <authorList>
            <consortium name="AG Swart"/>
            <person name="Singh M."/>
            <person name="Singh A."/>
            <person name="Seah K."/>
            <person name="Emmerich C."/>
        </authorList>
    </citation>
    <scope>NUCLEOTIDE SEQUENCE</scope>
    <source>
        <strain evidence="6">DP1</strain>
    </source>
</reference>
<evidence type="ECO:0000256" key="3">
    <source>
        <dbReference type="ARBA" id="ARBA00023002"/>
    </source>
</evidence>
<keyword evidence="7" id="KW-1185">Reference proteome</keyword>
<dbReference type="FunFam" id="3.40.309.10:FF:000009">
    <property type="entry name" value="Aldehyde dehydrogenase A"/>
    <property type="match status" value="1"/>
</dbReference>
<dbReference type="EMBL" id="CAMPGE010009116">
    <property type="protein sequence ID" value="CAI2367991.1"/>
    <property type="molecule type" value="Genomic_DNA"/>
</dbReference>
<accession>A0AAD1XEL9</accession>
<dbReference type="InterPro" id="IPR016161">
    <property type="entry name" value="Ald_DH/histidinol_DH"/>
</dbReference>
<evidence type="ECO:0000259" key="5">
    <source>
        <dbReference type="Pfam" id="PF00171"/>
    </source>
</evidence>
<dbReference type="InterPro" id="IPR044148">
    <property type="entry name" value="ALDH_GabD1-like"/>
</dbReference>
<comment type="caution">
    <text evidence="6">The sequence shown here is derived from an EMBL/GenBank/DDBJ whole genome shotgun (WGS) entry which is preliminary data.</text>
</comment>
<dbReference type="Pfam" id="PF00171">
    <property type="entry name" value="Aldedh"/>
    <property type="match status" value="1"/>
</dbReference>
<dbReference type="GO" id="GO:0004777">
    <property type="term" value="F:succinate-semialdehyde dehydrogenase (NAD+) activity"/>
    <property type="evidence" value="ECO:0007669"/>
    <property type="project" value="TreeGrafter"/>
</dbReference>
<dbReference type="SUPFAM" id="SSF53720">
    <property type="entry name" value="ALDH-like"/>
    <property type="match status" value="1"/>
</dbReference>
<evidence type="ECO:0000313" key="6">
    <source>
        <dbReference type="EMBL" id="CAI2367991.1"/>
    </source>
</evidence>
<dbReference type="InterPro" id="IPR047110">
    <property type="entry name" value="GABD/Sad-like"/>
</dbReference>
<dbReference type="InterPro" id="IPR016160">
    <property type="entry name" value="Ald_DH_CS_CYS"/>
</dbReference>
<dbReference type="InterPro" id="IPR016162">
    <property type="entry name" value="Ald_DH_N"/>
</dbReference>